<dbReference type="Proteomes" id="UP001163603">
    <property type="component" value="Chromosome 2"/>
</dbReference>
<accession>A0ACC0ZCV1</accession>
<evidence type="ECO:0000313" key="1">
    <source>
        <dbReference type="EMBL" id="KAJ0049244.1"/>
    </source>
</evidence>
<gene>
    <name evidence="1" type="ORF">Pint_16133</name>
</gene>
<organism evidence="1 2">
    <name type="scientific">Pistacia integerrima</name>
    <dbReference type="NCBI Taxonomy" id="434235"/>
    <lineage>
        <taxon>Eukaryota</taxon>
        <taxon>Viridiplantae</taxon>
        <taxon>Streptophyta</taxon>
        <taxon>Embryophyta</taxon>
        <taxon>Tracheophyta</taxon>
        <taxon>Spermatophyta</taxon>
        <taxon>Magnoliopsida</taxon>
        <taxon>eudicotyledons</taxon>
        <taxon>Gunneridae</taxon>
        <taxon>Pentapetalae</taxon>
        <taxon>rosids</taxon>
        <taxon>malvids</taxon>
        <taxon>Sapindales</taxon>
        <taxon>Anacardiaceae</taxon>
        <taxon>Pistacia</taxon>
    </lineage>
</organism>
<sequence length="114" mass="13082">MKVTFDKIIEKLKDDDTHMVILCRMGGVGKTTLAKAVSKKVTKESIFKEVVMVAVSQTPKFKNIQGQLADFLNLELKEETEEGRAKRLSSRFSKSNNNLIILDDIWEEFNFKEK</sequence>
<reference evidence="2" key="1">
    <citation type="journal article" date="2023" name="G3 (Bethesda)">
        <title>Genome assembly and association tests identify interacting loci associated with vigor, precocity, and sex in interspecific pistachio rootstocks.</title>
        <authorList>
            <person name="Palmer W."/>
            <person name="Jacygrad E."/>
            <person name="Sagayaradj S."/>
            <person name="Cavanaugh K."/>
            <person name="Han R."/>
            <person name="Bertier L."/>
            <person name="Beede B."/>
            <person name="Kafkas S."/>
            <person name="Golino D."/>
            <person name="Preece J."/>
            <person name="Michelmore R."/>
        </authorList>
    </citation>
    <scope>NUCLEOTIDE SEQUENCE [LARGE SCALE GENOMIC DNA]</scope>
</reference>
<name>A0ACC0ZCV1_9ROSI</name>
<comment type="caution">
    <text evidence="1">The sequence shown here is derived from an EMBL/GenBank/DDBJ whole genome shotgun (WGS) entry which is preliminary data.</text>
</comment>
<protein>
    <submittedName>
        <fullName evidence="1">Uncharacterized protein</fullName>
    </submittedName>
</protein>
<proteinExistence type="predicted"/>
<dbReference type="EMBL" id="CM047737">
    <property type="protein sequence ID" value="KAJ0049244.1"/>
    <property type="molecule type" value="Genomic_DNA"/>
</dbReference>
<keyword evidence="2" id="KW-1185">Reference proteome</keyword>
<evidence type="ECO:0000313" key="2">
    <source>
        <dbReference type="Proteomes" id="UP001163603"/>
    </source>
</evidence>